<dbReference type="Pfam" id="PF13087">
    <property type="entry name" value="AAA_12"/>
    <property type="match status" value="1"/>
</dbReference>
<dbReference type="EMBL" id="JAANBB010000091">
    <property type="protein sequence ID" value="KAF7550795.1"/>
    <property type="molecule type" value="Genomic_DNA"/>
</dbReference>
<reference evidence="3" key="1">
    <citation type="submission" date="2020-03" db="EMBL/GenBank/DDBJ databases">
        <title>Draft Genome Sequence of Cylindrodendrum hubeiense.</title>
        <authorList>
            <person name="Buettner E."/>
            <person name="Kellner H."/>
        </authorList>
    </citation>
    <scope>NUCLEOTIDE SEQUENCE</scope>
    <source>
        <strain evidence="3">IHI 201604</strain>
    </source>
</reference>
<evidence type="ECO:0000313" key="4">
    <source>
        <dbReference type="Proteomes" id="UP000722485"/>
    </source>
</evidence>
<keyword evidence="4" id="KW-1185">Reference proteome</keyword>
<feature type="domain" description="DNA2/NAM7 helicase-like C-terminal" evidence="2">
    <location>
        <begin position="42"/>
        <end position="196"/>
    </location>
</feature>
<comment type="caution">
    <text evidence="3">The sequence shown here is derived from an EMBL/GenBank/DDBJ whole genome shotgun (WGS) entry which is preliminary data.</text>
</comment>
<dbReference type="Proteomes" id="UP000722485">
    <property type="component" value="Unassembled WGS sequence"/>
</dbReference>
<feature type="region of interest" description="Disordered" evidence="1">
    <location>
        <begin position="203"/>
        <end position="227"/>
    </location>
</feature>
<evidence type="ECO:0000313" key="3">
    <source>
        <dbReference type="EMBL" id="KAF7550795.1"/>
    </source>
</evidence>
<sequence length="227" mass="26110">MFLRPRHSRLEGVIALSNARSSKAFAEKQAGFRGIFGPQRSTSYFSHVSAVGKFDIALNLNHRAMGSVAMWPNDRFYREEMDVKHQKPNGRFYREEMDVKHRKPNAATSRMMDWLRRFSPKLQVSSIFFHVADSTENRIGTSYVNQVNGRFVRELVAALYRDSPMQNAVDSRTKKPLDVQKGTILTLTGYLQQKFEYMAGLKKPDSSEVPQGFDKKQSEVRATEQHE</sequence>
<gene>
    <name evidence="3" type="ORF">G7Z17_g5469</name>
</gene>
<evidence type="ECO:0000256" key="1">
    <source>
        <dbReference type="SAM" id="MobiDB-lite"/>
    </source>
</evidence>
<feature type="compositionally biased region" description="Basic and acidic residues" evidence="1">
    <location>
        <begin position="213"/>
        <end position="227"/>
    </location>
</feature>
<dbReference type="InterPro" id="IPR027417">
    <property type="entry name" value="P-loop_NTPase"/>
</dbReference>
<accession>A0A9P5L921</accession>
<evidence type="ECO:0000259" key="2">
    <source>
        <dbReference type="Pfam" id="PF13087"/>
    </source>
</evidence>
<dbReference type="AlphaFoldDB" id="A0A9P5L921"/>
<organism evidence="3 4">
    <name type="scientific">Cylindrodendrum hubeiense</name>
    <dbReference type="NCBI Taxonomy" id="595255"/>
    <lineage>
        <taxon>Eukaryota</taxon>
        <taxon>Fungi</taxon>
        <taxon>Dikarya</taxon>
        <taxon>Ascomycota</taxon>
        <taxon>Pezizomycotina</taxon>
        <taxon>Sordariomycetes</taxon>
        <taxon>Hypocreomycetidae</taxon>
        <taxon>Hypocreales</taxon>
        <taxon>Nectriaceae</taxon>
        <taxon>Cylindrodendrum</taxon>
    </lineage>
</organism>
<protein>
    <recommendedName>
        <fullName evidence="2">DNA2/NAM7 helicase-like C-terminal domain-containing protein</fullName>
    </recommendedName>
</protein>
<dbReference type="InterPro" id="IPR041679">
    <property type="entry name" value="DNA2/NAM7-like_C"/>
</dbReference>
<name>A0A9P5L921_9HYPO</name>
<dbReference type="Gene3D" id="3.40.50.300">
    <property type="entry name" value="P-loop containing nucleotide triphosphate hydrolases"/>
    <property type="match status" value="1"/>
</dbReference>
<proteinExistence type="predicted"/>
<dbReference type="OrthoDB" id="5096448at2759"/>